<protein>
    <submittedName>
        <fullName evidence="1">Uncharacterized protein</fullName>
    </submittedName>
</protein>
<comment type="caution">
    <text evidence="1">The sequence shown here is derived from an EMBL/GenBank/DDBJ whole genome shotgun (WGS) entry which is preliminary data.</text>
</comment>
<dbReference type="AlphaFoldDB" id="A0A256FWR2"/>
<dbReference type="EMBL" id="NNRK01000006">
    <property type="protein sequence ID" value="OYR19297.1"/>
    <property type="molecule type" value="Genomic_DNA"/>
</dbReference>
<sequence length="101" mass="10068">MDNATVISTTGVGSHAISIEGGATKTYGMDADLAYDISVTGKDSAVFHAVDTGSVLTVSDVTLNPTAASGADSWTAIAENGGTIDFANIASGIKSIWAKGS</sequence>
<gene>
    <name evidence="1" type="ORF">CEV32_4968</name>
</gene>
<evidence type="ECO:0000313" key="1">
    <source>
        <dbReference type="EMBL" id="OYR19297.1"/>
    </source>
</evidence>
<proteinExistence type="predicted"/>
<feature type="non-terminal residue" evidence="1">
    <location>
        <position position="101"/>
    </location>
</feature>
<dbReference type="Proteomes" id="UP000216345">
    <property type="component" value="Unassembled WGS sequence"/>
</dbReference>
<reference evidence="1 2" key="1">
    <citation type="submission" date="2017-07" db="EMBL/GenBank/DDBJ databases">
        <title>Phylogenetic study on the rhizospheric bacterium Ochrobactrum sp. A44.</title>
        <authorList>
            <person name="Krzyzanowska D.M."/>
            <person name="Ossowicki A."/>
            <person name="Rajewska M."/>
            <person name="Maciag T."/>
            <person name="Kaczynski Z."/>
            <person name="Czerwicka M."/>
            <person name="Jafra S."/>
        </authorList>
    </citation>
    <scope>NUCLEOTIDE SEQUENCE [LARGE SCALE GENOMIC DNA]</scope>
    <source>
        <strain evidence="1 2">PR17</strain>
    </source>
</reference>
<keyword evidence="2" id="KW-1185">Reference proteome</keyword>
<organism evidence="1 2">
    <name type="scientific">Brucella rhizosphaerae</name>
    <dbReference type="NCBI Taxonomy" id="571254"/>
    <lineage>
        <taxon>Bacteria</taxon>
        <taxon>Pseudomonadati</taxon>
        <taxon>Pseudomonadota</taxon>
        <taxon>Alphaproteobacteria</taxon>
        <taxon>Hyphomicrobiales</taxon>
        <taxon>Brucellaceae</taxon>
        <taxon>Brucella/Ochrobactrum group</taxon>
        <taxon>Brucella</taxon>
    </lineage>
</organism>
<accession>A0A256FWR2</accession>
<evidence type="ECO:0000313" key="2">
    <source>
        <dbReference type="Proteomes" id="UP000216345"/>
    </source>
</evidence>
<name>A0A256FWR2_9HYPH</name>